<evidence type="ECO:0000256" key="1">
    <source>
        <dbReference type="ARBA" id="ARBA00004173"/>
    </source>
</evidence>
<dbReference type="SUPFAM" id="SSF52467">
    <property type="entry name" value="DHS-like NAD/FAD-binding domain"/>
    <property type="match status" value="1"/>
</dbReference>
<dbReference type="InterPro" id="IPR026591">
    <property type="entry name" value="Sirtuin_cat_small_dom_sf"/>
</dbReference>
<sequence length="506" mass="54817">MQEISLSEATLENKKALEALNSKIIKSKRVIVVSGAGISCSSGIPDFRSPQGLYNLVKDKYDGPLGKGQDLFDAQVFRDPSTTSFFYTFIAGLKKASDSALPSPTHKFIKNLESKGKLLHSYTQNVDGLEERVGLEKLVNLHGSLNQVRCASCSFVGAMSSEYLDTFASGQSPKCPECDTRATERNARGKRPLAVGRLRPGIVLYNENHWSGDSIAKAQTADAKKKPDLLIVMGTSLKVHGLRQLVKGFARNIHQNNYEAIDNPRKTPGNVIFVNATPAAGKEWSQDFDYFVNGTSDEFVTGVVEQWKSMRPQDWQRQTTITQSHKSTKKTVASGNAKGVKGRGGSAKGNAASAADEAKTSDSATHNQPQSVSVGFPQATPHSLLHPPASDIDNASTEPMKESNRIVAPNVSPKSRKRNTNTSSATNTVRRSVSSAQKGTLDANILKKNKSEDLSINFDLKLGEGSETEPEEDEEVVYKPKLVEATPPTTARRSVRIKNSVVAAAA</sequence>
<evidence type="ECO:0000313" key="8">
    <source>
        <dbReference type="EMBL" id="TIA85370.1"/>
    </source>
</evidence>
<dbReference type="OrthoDB" id="2919105at2759"/>
<dbReference type="Pfam" id="PF02146">
    <property type="entry name" value="SIR2"/>
    <property type="match status" value="1"/>
</dbReference>
<evidence type="ECO:0000256" key="3">
    <source>
        <dbReference type="ARBA" id="ARBA00022679"/>
    </source>
</evidence>
<dbReference type="GO" id="GO:0005739">
    <property type="term" value="C:mitochondrion"/>
    <property type="evidence" value="ECO:0007669"/>
    <property type="project" value="UniProtKB-SubCell"/>
</dbReference>
<feature type="compositionally biased region" description="Polar residues" evidence="6">
    <location>
        <begin position="420"/>
        <end position="438"/>
    </location>
</feature>
<name>A0A4T0FC45_9BASI</name>
<comment type="subcellular location">
    <subcellularLocation>
        <location evidence="1">Mitochondrion</location>
    </subcellularLocation>
</comment>
<feature type="binding site" evidence="5">
    <location>
        <position position="153"/>
    </location>
    <ligand>
        <name>Zn(2+)</name>
        <dbReference type="ChEBI" id="CHEBI:29105"/>
    </ligand>
</feature>
<protein>
    <recommendedName>
        <fullName evidence="7">Deacetylase sirtuin-type domain-containing protein</fullName>
    </recommendedName>
</protein>
<keyword evidence="3" id="KW-0808">Transferase</keyword>
<feature type="binding site" evidence="5">
    <location>
        <position position="175"/>
    </location>
    <ligand>
        <name>Zn(2+)</name>
        <dbReference type="ChEBI" id="CHEBI:29105"/>
    </ligand>
</feature>
<dbReference type="EMBL" id="SPNW01000113">
    <property type="protein sequence ID" value="TIA85370.1"/>
    <property type="molecule type" value="Genomic_DNA"/>
</dbReference>
<dbReference type="GO" id="GO:0017136">
    <property type="term" value="F:histone deacetylase activity, NAD-dependent"/>
    <property type="evidence" value="ECO:0007669"/>
    <property type="project" value="TreeGrafter"/>
</dbReference>
<evidence type="ECO:0000256" key="5">
    <source>
        <dbReference type="PROSITE-ProRule" id="PRU00236"/>
    </source>
</evidence>
<keyword evidence="5" id="KW-0862">Zinc</keyword>
<dbReference type="InterPro" id="IPR050134">
    <property type="entry name" value="NAD-dep_sirtuin_deacylases"/>
</dbReference>
<feature type="domain" description="Deacetylase sirtuin-type" evidence="7">
    <location>
        <begin position="10"/>
        <end position="316"/>
    </location>
</feature>
<dbReference type="Gene3D" id="3.30.1600.10">
    <property type="entry name" value="SIR2/SIRT2 'Small Domain"/>
    <property type="match status" value="1"/>
</dbReference>
<feature type="binding site" evidence="5">
    <location>
        <position position="178"/>
    </location>
    <ligand>
        <name>Zn(2+)</name>
        <dbReference type="ChEBI" id="CHEBI:29105"/>
    </ligand>
</feature>
<dbReference type="Gene3D" id="3.40.50.1220">
    <property type="entry name" value="TPP-binding domain"/>
    <property type="match status" value="1"/>
</dbReference>
<dbReference type="GO" id="GO:0046872">
    <property type="term" value="F:metal ion binding"/>
    <property type="evidence" value="ECO:0007669"/>
    <property type="project" value="UniProtKB-KW"/>
</dbReference>
<proteinExistence type="inferred from homology"/>
<keyword evidence="5" id="KW-0479">Metal-binding</keyword>
<feature type="region of interest" description="Disordered" evidence="6">
    <location>
        <begin position="461"/>
        <end position="482"/>
    </location>
</feature>
<accession>A0A4T0FC45</accession>
<evidence type="ECO:0000313" key="9">
    <source>
        <dbReference type="Proteomes" id="UP000310189"/>
    </source>
</evidence>
<keyword evidence="4" id="KW-0520">NAD</keyword>
<dbReference type="PANTHER" id="PTHR11085">
    <property type="entry name" value="NAD-DEPENDENT PROTEIN DEACYLASE SIRTUIN-5, MITOCHONDRIAL-RELATED"/>
    <property type="match status" value="1"/>
</dbReference>
<evidence type="ECO:0000256" key="4">
    <source>
        <dbReference type="ARBA" id="ARBA00023027"/>
    </source>
</evidence>
<feature type="active site" description="Proton acceptor" evidence="5">
    <location>
        <position position="142"/>
    </location>
</feature>
<dbReference type="Proteomes" id="UP000310189">
    <property type="component" value="Unassembled WGS sequence"/>
</dbReference>
<gene>
    <name evidence="8" type="ORF">E3P99_04016</name>
</gene>
<evidence type="ECO:0000256" key="6">
    <source>
        <dbReference type="SAM" id="MobiDB-lite"/>
    </source>
</evidence>
<dbReference type="InterPro" id="IPR026590">
    <property type="entry name" value="Ssirtuin_cat_dom"/>
</dbReference>
<dbReference type="CDD" id="cd01407">
    <property type="entry name" value="SIR2-fam"/>
    <property type="match status" value="1"/>
</dbReference>
<reference evidence="8 9" key="1">
    <citation type="submission" date="2019-03" db="EMBL/GenBank/DDBJ databases">
        <title>Sequencing 23 genomes of Wallemia ichthyophaga.</title>
        <authorList>
            <person name="Gostincar C."/>
        </authorList>
    </citation>
    <scope>NUCLEOTIDE SEQUENCE [LARGE SCALE GENOMIC DNA]</scope>
    <source>
        <strain evidence="8 9">EXF-5753</strain>
    </source>
</reference>
<organism evidence="8 9">
    <name type="scientific">Wallemia hederae</name>
    <dbReference type="NCBI Taxonomy" id="1540922"/>
    <lineage>
        <taxon>Eukaryota</taxon>
        <taxon>Fungi</taxon>
        <taxon>Dikarya</taxon>
        <taxon>Basidiomycota</taxon>
        <taxon>Wallemiomycotina</taxon>
        <taxon>Wallemiomycetes</taxon>
        <taxon>Wallemiales</taxon>
        <taxon>Wallemiaceae</taxon>
        <taxon>Wallemia</taxon>
    </lineage>
</organism>
<keyword evidence="9" id="KW-1185">Reference proteome</keyword>
<feature type="binding site" evidence="5">
    <location>
        <position position="150"/>
    </location>
    <ligand>
        <name>Zn(2+)</name>
        <dbReference type="ChEBI" id="CHEBI:29105"/>
    </ligand>
</feature>
<dbReference type="GO" id="GO:0070403">
    <property type="term" value="F:NAD+ binding"/>
    <property type="evidence" value="ECO:0007669"/>
    <property type="project" value="InterPro"/>
</dbReference>
<comment type="similarity">
    <text evidence="2">Belongs to the sirtuin family. Class I subfamily.</text>
</comment>
<feature type="compositionally biased region" description="Acidic residues" evidence="6">
    <location>
        <begin position="466"/>
        <end position="475"/>
    </location>
</feature>
<comment type="caution">
    <text evidence="8">The sequence shown here is derived from an EMBL/GenBank/DDBJ whole genome shotgun (WGS) entry which is preliminary data.</text>
</comment>
<dbReference type="PROSITE" id="PS50305">
    <property type="entry name" value="SIRTUIN"/>
    <property type="match status" value="1"/>
</dbReference>
<dbReference type="InterPro" id="IPR003000">
    <property type="entry name" value="Sirtuin"/>
</dbReference>
<evidence type="ECO:0000256" key="2">
    <source>
        <dbReference type="ARBA" id="ARBA00006924"/>
    </source>
</evidence>
<feature type="region of interest" description="Disordered" evidence="6">
    <location>
        <begin position="310"/>
        <end position="438"/>
    </location>
</feature>
<dbReference type="InterPro" id="IPR029035">
    <property type="entry name" value="DHS-like_NAD/FAD-binding_dom"/>
</dbReference>
<feature type="compositionally biased region" description="Polar residues" evidence="6">
    <location>
        <begin position="315"/>
        <end position="334"/>
    </location>
</feature>
<evidence type="ECO:0000259" key="7">
    <source>
        <dbReference type="PROSITE" id="PS50305"/>
    </source>
</evidence>
<feature type="compositionally biased region" description="Polar residues" evidence="6">
    <location>
        <begin position="361"/>
        <end position="373"/>
    </location>
</feature>
<dbReference type="GO" id="GO:0005634">
    <property type="term" value="C:nucleus"/>
    <property type="evidence" value="ECO:0007669"/>
    <property type="project" value="TreeGrafter"/>
</dbReference>
<dbReference type="PANTHER" id="PTHR11085:SF8">
    <property type="entry name" value="NAD-DEPENDENT HISTONE DEACETYLASE HST3"/>
    <property type="match status" value="1"/>
</dbReference>
<dbReference type="AlphaFoldDB" id="A0A4T0FC45"/>